<dbReference type="Gene3D" id="1.10.630.10">
    <property type="entry name" value="Cytochrome P450"/>
    <property type="match status" value="1"/>
</dbReference>
<dbReference type="Pfam" id="PF00067">
    <property type="entry name" value="p450"/>
    <property type="match status" value="1"/>
</dbReference>
<organism evidence="8 9">
    <name type="scientific">Umezakia ovalisporum FSS-62</name>
    <dbReference type="NCBI Taxonomy" id="2971776"/>
    <lineage>
        <taxon>Bacteria</taxon>
        <taxon>Bacillati</taxon>
        <taxon>Cyanobacteriota</taxon>
        <taxon>Cyanophyceae</taxon>
        <taxon>Nostocales</taxon>
        <taxon>Nodulariaceae</taxon>
        <taxon>Umezakia</taxon>
    </lineage>
</organism>
<evidence type="ECO:0000256" key="4">
    <source>
        <dbReference type="ARBA" id="ARBA00023002"/>
    </source>
</evidence>
<dbReference type="PRINTS" id="PR00359">
    <property type="entry name" value="BP450"/>
</dbReference>
<reference evidence="8 9" key="1">
    <citation type="journal article" date="2023" name="J. Phycol.">
        <title>Chrysosporum ovalisporum is synonymous with the true-branching cyanobacterium Umezakia natans (Nostocales/Aphanizomenonaceae).</title>
        <authorList>
            <person name="McGregor G.B."/>
            <person name="Sendall B.C."/>
            <person name="Niiyama Y."/>
            <person name="Tuji A."/>
            <person name="Willis A."/>
        </authorList>
    </citation>
    <scope>NUCLEOTIDE SEQUENCE [LARGE SCALE GENOMIC DNA]</scope>
    <source>
        <strain evidence="8 9">FSS-62</strain>
    </source>
</reference>
<evidence type="ECO:0000256" key="3">
    <source>
        <dbReference type="ARBA" id="ARBA00022723"/>
    </source>
</evidence>
<dbReference type="InterPro" id="IPR002397">
    <property type="entry name" value="Cyt_P450_B"/>
</dbReference>
<evidence type="ECO:0000313" key="8">
    <source>
        <dbReference type="EMBL" id="MDH6064666.1"/>
    </source>
</evidence>
<dbReference type="Proteomes" id="UP001159370">
    <property type="component" value="Unassembled WGS sequence"/>
</dbReference>
<dbReference type="FunFam" id="1.10.630.10:FF:000018">
    <property type="entry name" value="Cytochrome P450 monooxygenase"/>
    <property type="match status" value="1"/>
</dbReference>
<evidence type="ECO:0000256" key="7">
    <source>
        <dbReference type="RuleBase" id="RU000461"/>
    </source>
</evidence>
<keyword evidence="3 7" id="KW-0479">Metal-binding</keyword>
<keyword evidence="2 7" id="KW-0349">Heme</keyword>
<comment type="similarity">
    <text evidence="1 7">Belongs to the cytochrome P450 family.</text>
</comment>
<evidence type="ECO:0000256" key="2">
    <source>
        <dbReference type="ARBA" id="ARBA00022617"/>
    </source>
</evidence>
<dbReference type="CDD" id="cd20625">
    <property type="entry name" value="CYP164-like"/>
    <property type="match status" value="1"/>
</dbReference>
<evidence type="ECO:0000313" key="9">
    <source>
        <dbReference type="Proteomes" id="UP001159370"/>
    </source>
</evidence>
<dbReference type="GO" id="GO:0016705">
    <property type="term" value="F:oxidoreductase activity, acting on paired donors, with incorporation or reduction of molecular oxygen"/>
    <property type="evidence" value="ECO:0007669"/>
    <property type="project" value="InterPro"/>
</dbReference>
<evidence type="ECO:0000256" key="5">
    <source>
        <dbReference type="ARBA" id="ARBA00023004"/>
    </source>
</evidence>
<evidence type="ECO:0000256" key="6">
    <source>
        <dbReference type="ARBA" id="ARBA00023033"/>
    </source>
</evidence>
<accession>A0AA43H023</accession>
<keyword evidence="6 7" id="KW-0503">Monooxygenase</keyword>
<dbReference type="PANTHER" id="PTHR46696:SF1">
    <property type="entry name" value="CYTOCHROME P450 YJIB-RELATED"/>
    <property type="match status" value="1"/>
</dbReference>
<protein>
    <submittedName>
        <fullName evidence="8">Cytochrome P450</fullName>
    </submittedName>
</protein>
<dbReference type="RefSeq" id="WP_280700830.1">
    <property type="nucleotide sequence ID" value="NZ_JANQDL010000089.1"/>
</dbReference>
<comment type="caution">
    <text evidence="8">The sequence shown here is derived from an EMBL/GenBank/DDBJ whole genome shotgun (WGS) entry which is preliminary data.</text>
</comment>
<dbReference type="InterPro" id="IPR036396">
    <property type="entry name" value="Cyt_P450_sf"/>
</dbReference>
<dbReference type="PROSITE" id="PS00086">
    <property type="entry name" value="CYTOCHROME_P450"/>
    <property type="match status" value="1"/>
</dbReference>
<dbReference type="InterPro" id="IPR017972">
    <property type="entry name" value="Cyt_P450_CS"/>
</dbReference>
<evidence type="ECO:0000256" key="1">
    <source>
        <dbReference type="ARBA" id="ARBA00010617"/>
    </source>
</evidence>
<dbReference type="GO" id="GO:0004497">
    <property type="term" value="F:monooxygenase activity"/>
    <property type="evidence" value="ECO:0007669"/>
    <property type="project" value="UniProtKB-KW"/>
</dbReference>
<dbReference type="InterPro" id="IPR001128">
    <property type="entry name" value="Cyt_P450"/>
</dbReference>
<keyword evidence="5 7" id="KW-0408">Iron</keyword>
<name>A0AA43H023_9CYAN</name>
<dbReference type="GO" id="GO:0005506">
    <property type="term" value="F:iron ion binding"/>
    <property type="evidence" value="ECO:0007669"/>
    <property type="project" value="InterPro"/>
</dbReference>
<dbReference type="SUPFAM" id="SSF48264">
    <property type="entry name" value="Cytochrome P450"/>
    <property type="match status" value="1"/>
</dbReference>
<dbReference type="PANTHER" id="PTHR46696">
    <property type="entry name" value="P450, PUTATIVE (EUROFUNG)-RELATED"/>
    <property type="match status" value="1"/>
</dbReference>
<gene>
    <name evidence="8" type="ORF">NWP23_13010</name>
</gene>
<dbReference type="AlphaFoldDB" id="A0AA43H023"/>
<dbReference type="EMBL" id="JANQDL010000089">
    <property type="protein sequence ID" value="MDH6064666.1"/>
    <property type="molecule type" value="Genomic_DNA"/>
</dbReference>
<keyword evidence="4 7" id="KW-0560">Oxidoreductase</keyword>
<sequence>MKTKKVVFNPFNPEFHANPYPVFDYLRQEDPVHKSALGTWIITRYADAVSILNDKRFTVDNLPERLQLKSAYVKEGDLQTLSQTTNQWFVFLNPPDHTRLKRAVTPAFSPNAVEKIRQTIEEIVDDLLAKVEEKGEMDIIKDLASPLSGLTIAQIFGFPKEDCEKLIHWSSQQFFLLQQPWSLEAYEHQNQVMIENKEYLVKKVAECKKQPNDGLMSYLINQKDIENQLTEEEIISTCIFINAAAQDSTRSLIGNGILALLTHPESLVYLQQNPKEIKNAVEEFLRYDSPIQYVARRAMEDVKIAGKLIPEGDTVIVYIGAANRDPEEFTNPNELDFTRRNRHIAFGAGIHHCLGIFLAKIEAQIAISSIIENLPNLGINTNKLEWHESITLRGLKTLPVKFTKVTR</sequence>
<dbReference type="GO" id="GO:0020037">
    <property type="term" value="F:heme binding"/>
    <property type="evidence" value="ECO:0007669"/>
    <property type="project" value="InterPro"/>
</dbReference>
<proteinExistence type="inferred from homology"/>